<name>A0A0H5R8W4_9EUKA</name>
<protein>
    <submittedName>
        <fullName evidence="1">Uncharacterized protein</fullName>
    </submittedName>
</protein>
<accession>A0A0H5R8W4</accession>
<dbReference type="EMBL" id="HACM01009715">
    <property type="protein sequence ID" value="CRZ10157.1"/>
    <property type="molecule type" value="Transcribed_RNA"/>
</dbReference>
<organism evidence="1">
    <name type="scientific">Spongospora subterranea</name>
    <dbReference type="NCBI Taxonomy" id="70186"/>
    <lineage>
        <taxon>Eukaryota</taxon>
        <taxon>Sar</taxon>
        <taxon>Rhizaria</taxon>
        <taxon>Endomyxa</taxon>
        <taxon>Phytomyxea</taxon>
        <taxon>Plasmodiophorida</taxon>
        <taxon>Plasmodiophoridae</taxon>
        <taxon>Spongospora</taxon>
    </lineage>
</organism>
<reference evidence="1" key="1">
    <citation type="submission" date="2015-04" db="EMBL/GenBank/DDBJ databases">
        <title>The genome sequence of the plant pathogenic Rhizarian Plasmodiophora brassicae reveals insights in its biotrophic life cycle and the origin of chitin synthesis.</title>
        <authorList>
            <person name="Schwelm A."/>
            <person name="Fogelqvist J."/>
            <person name="Knaust A."/>
            <person name="Julke S."/>
            <person name="Lilja T."/>
            <person name="Dhandapani V."/>
            <person name="Bonilla-Rosso G."/>
            <person name="Karlsson M."/>
            <person name="Shevchenko A."/>
            <person name="Choi S.R."/>
            <person name="Kim H.G."/>
            <person name="Park J.Y."/>
            <person name="Lim Y.P."/>
            <person name="Ludwig-Muller J."/>
            <person name="Dixelius C."/>
        </authorList>
    </citation>
    <scope>NUCLEOTIDE SEQUENCE</scope>
    <source>
        <tissue evidence="1">Potato root galls</tissue>
    </source>
</reference>
<proteinExistence type="predicted"/>
<evidence type="ECO:0000313" key="1">
    <source>
        <dbReference type="EMBL" id="CRZ10157.1"/>
    </source>
</evidence>
<sequence length="126" mass="14471">PISEVRVESSPVTLEPVVTKQAIAIEARLQDLFTSMTQLLLDPCDSNDRNRLLLYNHLVKFEMQCDSLFLFLQSHYRQLETVWGKMELDSVPPGTGFVEYVEKQEIAETMERILGEDLARARASRL</sequence>
<dbReference type="AlphaFoldDB" id="A0A0H5R8W4"/>
<feature type="non-terminal residue" evidence="1">
    <location>
        <position position="1"/>
    </location>
</feature>